<evidence type="ECO:0000313" key="1">
    <source>
        <dbReference type="EMBL" id="KAF3846447.1"/>
    </source>
</evidence>
<proteinExistence type="predicted"/>
<protein>
    <submittedName>
        <fullName evidence="1">Uncharacterized protein</fullName>
    </submittedName>
</protein>
<name>A0A7J5YD41_DISMA</name>
<accession>A0A7J5YD41</accession>
<feature type="non-terminal residue" evidence="1">
    <location>
        <position position="1"/>
    </location>
</feature>
<gene>
    <name evidence="1" type="ORF">F7725_003525</name>
</gene>
<reference evidence="1 2" key="1">
    <citation type="submission" date="2020-03" db="EMBL/GenBank/DDBJ databases">
        <title>Dissostichus mawsoni Genome sequencing and assembly.</title>
        <authorList>
            <person name="Park H."/>
        </authorList>
    </citation>
    <scope>NUCLEOTIDE SEQUENCE [LARGE SCALE GENOMIC DNA]</scope>
    <source>
        <strain evidence="1">DM0001</strain>
        <tissue evidence="1">Muscle</tissue>
    </source>
</reference>
<keyword evidence="2" id="KW-1185">Reference proteome</keyword>
<dbReference type="AlphaFoldDB" id="A0A7J5YD41"/>
<dbReference type="EMBL" id="JAAKFY010000014">
    <property type="protein sequence ID" value="KAF3846447.1"/>
    <property type="molecule type" value="Genomic_DNA"/>
</dbReference>
<evidence type="ECO:0000313" key="2">
    <source>
        <dbReference type="Proteomes" id="UP000518266"/>
    </source>
</evidence>
<comment type="caution">
    <text evidence="1">The sequence shown here is derived from an EMBL/GenBank/DDBJ whole genome shotgun (WGS) entry which is preliminary data.</text>
</comment>
<sequence>MASVPDKQQVLCRLLAYSESDWPSTSMRKTLFLELNAFVSDITGSAEKQEAHGGSHGPRDAN</sequence>
<organism evidence="1 2">
    <name type="scientific">Dissostichus mawsoni</name>
    <name type="common">Antarctic cod</name>
    <dbReference type="NCBI Taxonomy" id="36200"/>
    <lineage>
        <taxon>Eukaryota</taxon>
        <taxon>Metazoa</taxon>
        <taxon>Chordata</taxon>
        <taxon>Craniata</taxon>
        <taxon>Vertebrata</taxon>
        <taxon>Euteleostomi</taxon>
        <taxon>Actinopterygii</taxon>
        <taxon>Neopterygii</taxon>
        <taxon>Teleostei</taxon>
        <taxon>Neoteleostei</taxon>
        <taxon>Acanthomorphata</taxon>
        <taxon>Eupercaria</taxon>
        <taxon>Perciformes</taxon>
        <taxon>Notothenioidei</taxon>
        <taxon>Nototheniidae</taxon>
        <taxon>Dissostichus</taxon>
    </lineage>
</organism>
<dbReference type="Proteomes" id="UP000518266">
    <property type="component" value="Unassembled WGS sequence"/>
</dbReference>